<dbReference type="PANTHER" id="PTHR43669">
    <property type="entry name" value="5-KETO-D-GLUCONATE 5-REDUCTASE"/>
    <property type="match status" value="1"/>
</dbReference>
<organism evidence="4 5">
    <name type="scientific">Kitasatospora indigofera</name>
    <dbReference type="NCBI Taxonomy" id="67307"/>
    <lineage>
        <taxon>Bacteria</taxon>
        <taxon>Bacillati</taxon>
        <taxon>Actinomycetota</taxon>
        <taxon>Actinomycetes</taxon>
        <taxon>Kitasatosporales</taxon>
        <taxon>Streptomycetaceae</taxon>
        <taxon>Kitasatospora</taxon>
    </lineage>
</organism>
<evidence type="ECO:0000256" key="2">
    <source>
        <dbReference type="ARBA" id="ARBA00023002"/>
    </source>
</evidence>
<dbReference type="GO" id="GO:0016491">
    <property type="term" value="F:oxidoreductase activity"/>
    <property type="evidence" value="ECO:0007669"/>
    <property type="project" value="UniProtKB-KW"/>
</dbReference>
<dbReference type="GeneID" id="95356156"/>
<comment type="caution">
    <text evidence="4">The sequence shown here is derived from an EMBL/GenBank/DDBJ whole genome shotgun (WGS) entry which is preliminary data.</text>
</comment>
<dbReference type="CDD" id="cd05233">
    <property type="entry name" value="SDR_c"/>
    <property type="match status" value="1"/>
</dbReference>
<evidence type="ECO:0000313" key="5">
    <source>
        <dbReference type="Proteomes" id="UP000617734"/>
    </source>
</evidence>
<reference evidence="4" key="1">
    <citation type="journal article" date="2014" name="Int. J. Syst. Evol. Microbiol.">
        <title>Complete genome sequence of Corynebacterium casei LMG S-19264T (=DSM 44701T), isolated from a smear-ripened cheese.</title>
        <authorList>
            <consortium name="US DOE Joint Genome Institute (JGI-PGF)"/>
            <person name="Walter F."/>
            <person name="Albersmeier A."/>
            <person name="Kalinowski J."/>
            <person name="Ruckert C."/>
        </authorList>
    </citation>
    <scope>NUCLEOTIDE SEQUENCE</scope>
    <source>
        <strain evidence="4">JCM 4646</strain>
    </source>
</reference>
<accession>A0A919G8C8</accession>
<comment type="similarity">
    <text evidence="1">Belongs to the short-chain dehydrogenases/reductases (SDR) family.</text>
</comment>
<evidence type="ECO:0000256" key="3">
    <source>
        <dbReference type="SAM" id="MobiDB-lite"/>
    </source>
</evidence>
<feature type="region of interest" description="Disordered" evidence="3">
    <location>
        <begin position="1"/>
        <end position="24"/>
    </location>
</feature>
<dbReference type="RefSeq" id="WP_190213885.1">
    <property type="nucleotide sequence ID" value="NZ_BNBO01000043.1"/>
</dbReference>
<evidence type="ECO:0008006" key="6">
    <source>
        <dbReference type="Google" id="ProtNLM"/>
    </source>
</evidence>
<dbReference type="SUPFAM" id="SSF51735">
    <property type="entry name" value="NAD(P)-binding Rossmann-fold domains"/>
    <property type="match status" value="1"/>
</dbReference>
<dbReference type="PANTHER" id="PTHR43669:SF3">
    <property type="entry name" value="ALCOHOL DEHYDROGENASE, PUTATIVE (AFU_ORTHOLOGUE AFUA_3G03445)-RELATED"/>
    <property type="match status" value="1"/>
</dbReference>
<evidence type="ECO:0000313" key="4">
    <source>
        <dbReference type="EMBL" id="GHH79669.1"/>
    </source>
</evidence>
<keyword evidence="5" id="KW-1185">Reference proteome</keyword>
<name>A0A919G8C8_9ACTN</name>
<evidence type="ECO:0000256" key="1">
    <source>
        <dbReference type="ARBA" id="ARBA00006484"/>
    </source>
</evidence>
<dbReference type="Proteomes" id="UP000617734">
    <property type="component" value="Unassembled WGS sequence"/>
</dbReference>
<gene>
    <name evidence="4" type="ORF">GCM10018781_58170</name>
</gene>
<dbReference type="InterPro" id="IPR002347">
    <property type="entry name" value="SDR_fam"/>
</dbReference>
<dbReference type="Gene3D" id="3.40.50.720">
    <property type="entry name" value="NAD(P)-binding Rossmann-like Domain"/>
    <property type="match status" value="1"/>
</dbReference>
<feature type="compositionally biased region" description="Low complexity" evidence="3">
    <location>
        <begin position="259"/>
        <end position="273"/>
    </location>
</feature>
<proteinExistence type="inferred from homology"/>
<dbReference type="EMBL" id="BNBO01000043">
    <property type="protein sequence ID" value="GHH79669.1"/>
    <property type="molecule type" value="Genomic_DNA"/>
</dbReference>
<feature type="region of interest" description="Disordered" evidence="3">
    <location>
        <begin position="245"/>
        <end position="282"/>
    </location>
</feature>
<protein>
    <recommendedName>
        <fullName evidence="6">Short-chain dehydrogenase</fullName>
    </recommendedName>
</protein>
<dbReference type="Pfam" id="PF00106">
    <property type="entry name" value="adh_short"/>
    <property type="match status" value="1"/>
</dbReference>
<sequence>MNETDGLRGAPPTEPADGPEPWNPEPWNWRILVVGATGVIGGAVATAVRAAGAEVAVAGRDPERLAAVSARLGGCPALAFDAYDLAGCGLLGARAATALGGLDAVVTAFGTVAFGRAEESSDVLDEHLFTVNALAPIAVLRGALGQIGPGGALAAVTGVVASRPSAGMAGYSASKAALGAWLDAVRLEQRRNRVTVLDARFPHLDTGFADRAVAGRPPRLPPGGDLESCVAALVEGLVGAAARRAGAGADRLRTGQEPGGRAPADGAPGGPARSAVGRPRQP</sequence>
<keyword evidence="2" id="KW-0560">Oxidoreductase</keyword>
<dbReference type="AlphaFoldDB" id="A0A919G8C8"/>
<dbReference type="InterPro" id="IPR036291">
    <property type="entry name" value="NAD(P)-bd_dom_sf"/>
</dbReference>
<reference evidence="4" key="2">
    <citation type="submission" date="2020-09" db="EMBL/GenBank/DDBJ databases">
        <authorList>
            <person name="Sun Q."/>
            <person name="Ohkuma M."/>
        </authorList>
    </citation>
    <scope>NUCLEOTIDE SEQUENCE</scope>
    <source>
        <strain evidence="4">JCM 4646</strain>
    </source>
</reference>